<organism evidence="2 3">
    <name type="scientific">Sphaerobolus stellatus (strain SS14)</name>
    <dbReference type="NCBI Taxonomy" id="990650"/>
    <lineage>
        <taxon>Eukaryota</taxon>
        <taxon>Fungi</taxon>
        <taxon>Dikarya</taxon>
        <taxon>Basidiomycota</taxon>
        <taxon>Agaricomycotina</taxon>
        <taxon>Agaricomycetes</taxon>
        <taxon>Phallomycetidae</taxon>
        <taxon>Geastrales</taxon>
        <taxon>Sphaerobolaceae</taxon>
        <taxon>Sphaerobolus</taxon>
    </lineage>
</organism>
<evidence type="ECO:0000313" key="3">
    <source>
        <dbReference type="Proteomes" id="UP000054279"/>
    </source>
</evidence>
<evidence type="ECO:0000313" key="2">
    <source>
        <dbReference type="EMBL" id="KIJ48001.1"/>
    </source>
</evidence>
<dbReference type="Proteomes" id="UP000054279">
    <property type="component" value="Unassembled WGS sequence"/>
</dbReference>
<dbReference type="HOGENOM" id="CLU_1788029_0_0_1"/>
<evidence type="ECO:0000256" key="1">
    <source>
        <dbReference type="SAM" id="MobiDB-lite"/>
    </source>
</evidence>
<feature type="compositionally biased region" description="Polar residues" evidence="1">
    <location>
        <begin position="25"/>
        <end position="37"/>
    </location>
</feature>
<name>A0A0C9W5Z4_SPHS4</name>
<protein>
    <submittedName>
        <fullName evidence="2">Uncharacterized protein</fullName>
    </submittedName>
</protein>
<sequence>MKLTSTLDHPNRMHAGLPLRRQRDASTGQYPEQSSRVRVSYQGVGHRDGIQLRSSQEDERANAGAGQEQVEGRLCSSWVPSPDGPGWDITQGYSGTHVIALAPSIDRSEHHRPNHKFHVFKFDPERKAYILHFTLFFTPGLKSFL</sequence>
<feature type="compositionally biased region" description="Basic and acidic residues" evidence="1">
    <location>
        <begin position="45"/>
        <end position="61"/>
    </location>
</feature>
<accession>A0A0C9W5Z4</accession>
<feature type="region of interest" description="Disordered" evidence="1">
    <location>
        <begin position="1"/>
        <end position="71"/>
    </location>
</feature>
<keyword evidence="3" id="KW-1185">Reference proteome</keyword>
<proteinExistence type="predicted"/>
<dbReference type="AlphaFoldDB" id="A0A0C9W5Z4"/>
<dbReference type="EMBL" id="KN837099">
    <property type="protein sequence ID" value="KIJ48001.1"/>
    <property type="molecule type" value="Genomic_DNA"/>
</dbReference>
<gene>
    <name evidence="2" type="ORF">M422DRAFT_248148</name>
</gene>
<reference evidence="2 3" key="1">
    <citation type="submission" date="2014-06" db="EMBL/GenBank/DDBJ databases">
        <title>Evolutionary Origins and Diversification of the Mycorrhizal Mutualists.</title>
        <authorList>
            <consortium name="DOE Joint Genome Institute"/>
            <consortium name="Mycorrhizal Genomics Consortium"/>
            <person name="Kohler A."/>
            <person name="Kuo A."/>
            <person name="Nagy L.G."/>
            <person name="Floudas D."/>
            <person name="Copeland A."/>
            <person name="Barry K.W."/>
            <person name="Cichocki N."/>
            <person name="Veneault-Fourrey C."/>
            <person name="LaButti K."/>
            <person name="Lindquist E.A."/>
            <person name="Lipzen A."/>
            <person name="Lundell T."/>
            <person name="Morin E."/>
            <person name="Murat C."/>
            <person name="Riley R."/>
            <person name="Ohm R."/>
            <person name="Sun H."/>
            <person name="Tunlid A."/>
            <person name="Henrissat B."/>
            <person name="Grigoriev I.V."/>
            <person name="Hibbett D.S."/>
            <person name="Martin F."/>
        </authorList>
    </citation>
    <scope>NUCLEOTIDE SEQUENCE [LARGE SCALE GENOMIC DNA]</scope>
    <source>
        <strain evidence="2 3">SS14</strain>
    </source>
</reference>